<feature type="non-terminal residue" evidence="4">
    <location>
        <position position="652"/>
    </location>
</feature>
<dbReference type="PANTHER" id="PTHR10039:SF5">
    <property type="entry name" value="NACHT DOMAIN-CONTAINING PROTEIN"/>
    <property type="match status" value="1"/>
</dbReference>
<evidence type="ECO:0000259" key="3">
    <source>
        <dbReference type="Pfam" id="PF24883"/>
    </source>
</evidence>
<evidence type="ECO:0000256" key="1">
    <source>
        <dbReference type="ARBA" id="ARBA00022737"/>
    </source>
</evidence>
<name>A0A8H6MIY0_9PEZI</name>
<keyword evidence="1" id="KW-0677">Repeat</keyword>
<feature type="compositionally biased region" description="Low complexity" evidence="2">
    <location>
        <begin position="333"/>
        <end position="348"/>
    </location>
</feature>
<dbReference type="Pfam" id="PF24883">
    <property type="entry name" value="NPHP3_N"/>
    <property type="match status" value="1"/>
</dbReference>
<sequence length="652" mass="72595">VGGAGSCFEHLAIRRILDEIVRGASNVYQSASGLPAELQDVAAITESLGLHMNKLAPPPAVDHAQDAGSDALVELANGCRKTCAELQQVMEKIRGKKPGSRRDSLRVAWRALRQKEKLEELEKRLDRYRSQILTQLLFDMRDNQQDMNAWIKLQSSSDDAQVPETRTEFVRAKEDVIGLLQLAIKKNQPPAATNNAAAEHGGSLQEIGVALSALSTTIKTINAERQILNLLWFSELNDRNAAIGEARRGTYRWLLHDPDTDSEQDVYDDAPEGSPPTADLNQDGGNQESGDHVLQLGNNGLGASDRNRLPEATALENNLAQENIPGNEPEIDSPGSPGNGAAAPGRSSVATRNSIHKENIERKEWRERFVGWLRDENGLFYISGKPGSGKSTLMKSIANDSRTQHLLQGWAQDDGKGLILVQFFFWNSDTELQQNIGGLYRSILWEVLKQRSELTSHIFPGLFREAYSGLLYQSQISPGLLEAAFKNIIANQDLLGKHKVCFFIDGLDEYKGDYWKLAKYLKSWCSVKDVKLCLSSRPYNEFVKVLTPRTGSWLKLHELTRGDILRVVRGEFADDERFLEARQRSAEYAHFVDTIVMKAEGVFIWVTLAIRSILSGIGNSCSLPQLQKRLEGVPNELGAMFQYMLGEIEPTT</sequence>
<dbReference type="Proteomes" id="UP000652219">
    <property type="component" value="Unassembled WGS sequence"/>
</dbReference>
<evidence type="ECO:0000313" key="5">
    <source>
        <dbReference type="Proteomes" id="UP000652219"/>
    </source>
</evidence>
<evidence type="ECO:0000313" key="4">
    <source>
        <dbReference type="EMBL" id="KAF6790389.1"/>
    </source>
</evidence>
<dbReference type="EMBL" id="WIGN01000500">
    <property type="protein sequence ID" value="KAF6790389.1"/>
    <property type="molecule type" value="Genomic_DNA"/>
</dbReference>
<accession>A0A8H6MIY0</accession>
<dbReference type="InterPro" id="IPR056884">
    <property type="entry name" value="NPHP3-like_N"/>
</dbReference>
<dbReference type="InterPro" id="IPR027417">
    <property type="entry name" value="P-loop_NTPase"/>
</dbReference>
<dbReference type="SUPFAM" id="SSF52540">
    <property type="entry name" value="P-loop containing nucleoside triphosphate hydrolases"/>
    <property type="match status" value="1"/>
</dbReference>
<feature type="compositionally biased region" description="Acidic residues" evidence="2">
    <location>
        <begin position="260"/>
        <end position="271"/>
    </location>
</feature>
<feature type="region of interest" description="Disordered" evidence="2">
    <location>
        <begin position="321"/>
        <end position="355"/>
    </location>
</feature>
<feature type="region of interest" description="Disordered" evidence="2">
    <location>
        <begin position="259"/>
        <end position="306"/>
    </location>
</feature>
<reference evidence="4 5" key="1">
    <citation type="journal article" date="2020" name="Phytopathology">
        <title>Genome Sequence Resources of Colletotrichum truncatum, C. plurivorum, C. musicola, and C. sojae: Four Species Pathogenic to Soybean (Glycine max).</title>
        <authorList>
            <person name="Rogerio F."/>
            <person name="Boufleur T.R."/>
            <person name="Ciampi-Guillardi M."/>
            <person name="Sukno S.A."/>
            <person name="Thon M.R."/>
            <person name="Massola Junior N.S."/>
            <person name="Baroncelli R."/>
        </authorList>
    </citation>
    <scope>NUCLEOTIDE SEQUENCE [LARGE SCALE GENOMIC DNA]</scope>
    <source>
        <strain evidence="4 5">LFN0009</strain>
    </source>
</reference>
<gene>
    <name evidence="4" type="ORF">CSOJ01_14546</name>
</gene>
<proteinExistence type="predicted"/>
<dbReference type="AlphaFoldDB" id="A0A8H6MIY0"/>
<dbReference type="Gene3D" id="3.40.50.300">
    <property type="entry name" value="P-loop containing nucleotide triphosphate hydrolases"/>
    <property type="match status" value="1"/>
</dbReference>
<evidence type="ECO:0000256" key="2">
    <source>
        <dbReference type="SAM" id="MobiDB-lite"/>
    </source>
</evidence>
<dbReference type="PANTHER" id="PTHR10039">
    <property type="entry name" value="AMELOGENIN"/>
    <property type="match status" value="1"/>
</dbReference>
<protein>
    <recommendedName>
        <fullName evidence="3">Nephrocystin 3-like N-terminal domain-containing protein</fullName>
    </recommendedName>
</protein>
<keyword evidence="5" id="KW-1185">Reference proteome</keyword>
<comment type="caution">
    <text evidence="4">The sequence shown here is derived from an EMBL/GenBank/DDBJ whole genome shotgun (WGS) entry which is preliminary data.</text>
</comment>
<feature type="compositionally biased region" description="Polar residues" evidence="2">
    <location>
        <begin position="279"/>
        <end position="288"/>
    </location>
</feature>
<feature type="domain" description="Nephrocystin 3-like N-terminal" evidence="3">
    <location>
        <begin position="367"/>
        <end position="537"/>
    </location>
</feature>
<organism evidence="4 5">
    <name type="scientific">Colletotrichum sojae</name>
    <dbReference type="NCBI Taxonomy" id="2175907"/>
    <lineage>
        <taxon>Eukaryota</taxon>
        <taxon>Fungi</taxon>
        <taxon>Dikarya</taxon>
        <taxon>Ascomycota</taxon>
        <taxon>Pezizomycotina</taxon>
        <taxon>Sordariomycetes</taxon>
        <taxon>Hypocreomycetidae</taxon>
        <taxon>Glomerellales</taxon>
        <taxon>Glomerellaceae</taxon>
        <taxon>Colletotrichum</taxon>
        <taxon>Colletotrichum orchidearum species complex</taxon>
    </lineage>
</organism>